<comment type="catalytic activity">
    <reaction evidence="12">
        <text>D-ribulose 1,5-bisphosphate + O2 = 2-phosphoglycolate + (2R)-3-phosphoglycerate + 2 H(+)</text>
        <dbReference type="Rhea" id="RHEA:36631"/>
        <dbReference type="ChEBI" id="CHEBI:15378"/>
        <dbReference type="ChEBI" id="CHEBI:15379"/>
        <dbReference type="ChEBI" id="CHEBI:57870"/>
        <dbReference type="ChEBI" id="CHEBI:58033"/>
        <dbReference type="ChEBI" id="CHEBI:58272"/>
    </reaction>
</comment>
<dbReference type="SUPFAM" id="SSF54966">
    <property type="entry name" value="RuBisCO, large subunit, small (N-terminal) domain"/>
    <property type="match status" value="1"/>
</dbReference>
<evidence type="ECO:0000256" key="13">
    <source>
        <dbReference type="ARBA" id="ARBA00049469"/>
    </source>
</evidence>
<proteinExistence type="inferred from homology"/>
<evidence type="ECO:0000256" key="11">
    <source>
        <dbReference type="ARBA" id="ARBA00023300"/>
    </source>
</evidence>
<reference evidence="15" key="1">
    <citation type="journal article" date="2022" name="Int. J. Mol. Sci.">
        <title>Draft Genome of Tanacetum Coccineum: Genomic Comparison of Closely Related Tanacetum-Family Plants.</title>
        <authorList>
            <person name="Yamashiro T."/>
            <person name="Shiraishi A."/>
            <person name="Nakayama K."/>
            <person name="Satake H."/>
        </authorList>
    </citation>
    <scope>NUCLEOTIDE SEQUENCE</scope>
</reference>
<gene>
    <name evidence="15" type="ORF">Tco_0679578</name>
</gene>
<evidence type="ECO:0000313" key="16">
    <source>
        <dbReference type="Proteomes" id="UP001151760"/>
    </source>
</evidence>
<evidence type="ECO:0000256" key="2">
    <source>
        <dbReference type="ARBA" id="ARBA00006204"/>
    </source>
</evidence>
<evidence type="ECO:0000259" key="14">
    <source>
        <dbReference type="Pfam" id="PF02788"/>
    </source>
</evidence>
<dbReference type="EMBL" id="BQNB010009545">
    <property type="protein sequence ID" value="GJS65014.1"/>
    <property type="molecule type" value="Genomic_DNA"/>
</dbReference>
<evidence type="ECO:0000256" key="12">
    <source>
        <dbReference type="ARBA" id="ARBA00048059"/>
    </source>
</evidence>
<comment type="catalytic activity">
    <reaction evidence="13">
        <text>2 (2R)-3-phosphoglycerate + 2 H(+) = D-ribulose 1,5-bisphosphate + CO2 + H2O</text>
        <dbReference type="Rhea" id="RHEA:23124"/>
        <dbReference type="ChEBI" id="CHEBI:15377"/>
        <dbReference type="ChEBI" id="CHEBI:15378"/>
        <dbReference type="ChEBI" id="CHEBI:16526"/>
        <dbReference type="ChEBI" id="CHEBI:57870"/>
        <dbReference type="ChEBI" id="CHEBI:58272"/>
        <dbReference type="EC" id="4.1.1.39"/>
    </reaction>
</comment>
<evidence type="ECO:0000256" key="6">
    <source>
        <dbReference type="ARBA" id="ARBA00022640"/>
    </source>
</evidence>
<keyword evidence="6" id="KW-0934">Plastid</keyword>
<reference evidence="15" key="2">
    <citation type="submission" date="2022-01" db="EMBL/GenBank/DDBJ databases">
        <authorList>
            <person name="Yamashiro T."/>
            <person name="Shiraishi A."/>
            <person name="Satake H."/>
            <person name="Nakayama K."/>
        </authorList>
    </citation>
    <scope>NUCLEOTIDE SEQUENCE</scope>
</reference>
<dbReference type="InterPro" id="IPR017443">
    <property type="entry name" value="RuBisCO_lsu_fd_N"/>
</dbReference>
<accession>A0ABQ4XI85</accession>
<comment type="caution">
    <text evidence="15">The sequence shown here is derived from an EMBL/GenBank/DDBJ whole genome shotgun (WGS) entry which is preliminary data.</text>
</comment>
<sequence>MIGEGLMVCITTWCSGMNRFNVAEKDTLLASDDTIISNSCFESSYETKDTDILAAFRVTPQPGVLPEEEGAAVDAESSPKVA</sequence>
<keyword evidence="9" id="KW-0601">Photorespiration</keyword>
<evidence type="ECO:0000256" key="9">
    <source>
        <dbReference type="ARBA" id="ARBA00023238"/>
    </source>
</evidence>
<evidence type="ECO:0000256" key="4">
    <source>
        <dbReference type="ARBA" id="ARBA00017725"/>
    </source>
</evidence>
<dbReference type="Proteomes" id="UP001151760">
    <property type="component" value="Unassembled WGS sequence"/>
</dbReference>
<evidence type="ECO:0000256" key="5">
    <source>
        <dbReference type="ARBA" id="ARBA00022567"/>
    </source>
</evidence>
<feature type="domain" description="Ribulose bisphosphate carboxylase large subunit ferrodoxin-like N-terminal" evidence="14">
    <location>
        <begin position="41"/>
        <end position="78"/>
    </location>
</feature>
<dbReference type="Gene3D" id="3.30.70.150">
    <property type="entry name" value="RuBisCO large subunit, N-terminal domain"/>
    <property type="match status" value="1"/>
</dbReference>
<protein>
    <recommendedName>
        <fullName evidence="4">Ribulose bisphosphate carboxylase large chain</fullName>
        <ecNumber evidence="3">4.1.1.39</ecNumber>
    </recommendedName>
</protein>
<keyword evidence="10" id="KW-0456">Lyase</keyword>
<evidence type="ECO:0000313" key="15">
    <source>
        <dbReference type="EMBL" id="GJS65014.1"/>
    </source>
</evidence>
<evidence type="ECO:0000256" key="8">
    <source>
        <dbReference type="ARBA" id="ARBA00023033"/>
    </source>
</evidence>
<dbReference type="EC" id="4.1.1.39" evidence="3"/>
<evidence type="ECO:0000256" key="10">
    <source>
        <dbReference type="ARBA" id="ARBA00023239"/>
    </source>
</evidence>
<comment type="similarity">
    <text evidence="2">Belongs to the RuBisCO large chain family. Type I subfamily.</text>
</comment>
<keyword evidence="8" id="KW-0503">Monooxygenase</keyword>
<dbReference type="Pfam" id="PF02788">
    <property type="entry name" value="RuBisCO_large_N"/>
    <property type="match status" value="1"/>
</dbReference>
<evidence type="ECO:0000256" key="1">
    <source>
        <dbReference type="ARBA" id="ARBA00004474"/>
    </source>
</evidence>
<comment type="subcellular location">
    <subcellularLocation>
        <location evidence="1">Plastid</location>
    </subcellularLocation>
</comment>
<evidence type="ECO:0000256" key="3">
    <source>
        <dbReference type="ARBA" id="ARBA00012287"/>
    </source>
</evidence>
<keyword evidence="7" id="KW-0560">Oxidoreductase</keyword>
<name>A0ABQ4XI85_9ASTR</name>
<keyword evidence="5" id="KW-0113">Calvin cycle</keyword>
<keyword evidence="16" id="KW-1185">Reference proteome</keyword>
<evidence type="ECO:0000256" key="7">
    <source>
        <dbReference type="ARBA" id="ARBA00023002"/>
    </source>
</evidence>
<dbReference type="InterPro" id="IPR036422">
    <property type="entry name" value="RuBisCO_lsu_N_sf"/>
</dbReference>
<organism evidence="15 16">
    <name type="scientific">Tanacetum coccineum</name>
    <dbReference type="NCBI Taxonomy" id="301880"/>
    <lineage>
        <taxon>Eukaryota</taxon>
        <taxon>Viridiplantae</taxon>
        <taxon>Streptophyta</taxon>
        <taxon>Embryophyta</taxon>
        <taxon>Tracheophyta</taxon>
        <taxon>Spermatophyta</taxon>
        <taxon>Magnoliopsida</taxon>
        <taxon>eudicotyledons</taxon>
        <taxon>Gunneridae</taxon>
        <taxon>Pentapetalae</taxon>
        <taxon>asterids</taxon>
        <taxon>campanulids</taxon>
        <taxon>Asterales</taxon>
        <taxon>Asteraceae</taxon>
        <taxon>Asteroideae</taxon>
        <taxon>Anthemideae</taxon>
        <taxon>Anthemidinae</taxon>
        <taxon>Tanacetum</taxon>
    </lineage>
</organism>
<keyword evidence="11" id="KW-0120">Carbon dioxide fixation</keyword>